<dbReference type="GO" id="GO:0046872">
    <property type="term" value="F:metal ion binding"/>
    <property type="evidence" value="ECO:0007669"/>
    <property type="project" value="UniProtKB-KW"/>
</dbReference>
<comment type="cofactor">
    <cofactor evidence="1">
        <name>heme b</name>
        <dbReference type="ChEBI" id="CHEBI:60344"/>
    </cofactor>
</comment>
<evidence type="ECO:0000256" key="8">
    <source>
        <dbReference type="ARBA" id="ARBA00025737"/>
    </source>
</evidence>
<dbReference type="EMBL" id="JARIHO010000048">
    <property type="protein sequence ID" value="KAJ7322887.1"/>
    <property type="molecule type" value="Genomic_DNA"/>
</dbReference>
<feature type="domain" description="Dyp-type peroxidase C-terminal" evidence="10">
    <location>
        <begin position="253"/>
        <end position="432"/>
    </location>
</feature>
<evidence type="ECO:0000256" key="5">
    <source>
        <dbReference type="ARBA" id="ARBA00022729"/>
    </source>
</evidence>
<evidence type="ECO:0000259" key="10">
    <source>
        <dbReference type="Pfam" id="PF20628"/>
    </source>
</evidence>
<dbReference type="PANTHER" id="PTHR30521:SF4">
    <property type="entry name" value="DEFERROCHELATASE"/>
    <property type="match status" value="1"/>
</dbReference>
<comment type="similarity">
    <text evidence="8">Belongs to the DyP-type peroxidase family.</text>
</comment>
<organism evidence="12 13">
    <name type="scientific">Mycena albidolilacea</name>
    <dbReference type="NCBI Taxonomy" id="1033008"/>
    <lineage>
        <taxon>Eukaryota</taxon>
        <taxon>Fungi</taxon>
        <taxon>Dikarya</taxon>
        <taxon>Basidiomycota</taxon>
        <taxon>Agaricomycotina</taxon>
        <taxon>Agaricomycetes</taxon>
        <taxon>Agaricomycetidae</taxon>
        <taxon>Agaricales</taxon>
        <taxon>Marasmiineae</taxon>
        <taxon>Mycenaceae</taxon>
        <taxon>Mycena</taxon>
    </lineage>
</organism>
<dbReference type="AlphaFoldDB" id="A0AAD6ZGY7"/>
<reference evidence="12" key="1">
    <citation type="submission" date="2023-03" db="EMBL/GenBank/DDBJ databases">
        <title>Massive genome expansion in bonnet fungi (Mycena s.s.) driven by repeated elements and novel gene families across ecological guilds.</title>
        <authorList>
            <consortium name="Lawrence Berkeley National Laboratory"/>
            <person name="Harder C.B."/>
            <person name="Miyauchi S."/>
            <person name="Viragh M."/>
            <person name="Kuo A."/>
            <person name="Thoen E."/>
            <person name="Andreopoulos B."/>
            <person name="Lu D."/>
            <person name="Skrede I."/>
            <person name="Drula E."/>
            <person name="Henrissat B."/>
            <person name="Morin E."/>
            <person name="Kohler A."/>
            <person name="Barry K."/>
            <person name="LaButti K."/>
            <person name="Morin E."/>
            <person name="Salamov A."/>
            <person name="Lipzen A."/>
            <person name="Mereny Z."/>
            <person name="Hegedus B."/>
            <person name="Baldrian P."/>
            <person name="Stursova M."/>
            <person name="Weitz H."/>
            <person name="Taylor A."/>
            <person name="Grigoriev I.V."/>
            <person name="Nagy L.G."/>
            <person name="Martin F."/>
            <person name="Kauserud H."/>
        </authorList>
    </citation>
    <scope>NUCLEOTIDE SEQUENCE</scope>
    <source>
        <strain evidence="12">CBHHK002</strain>
    </source>
</reference>
<dbReference type="InterPro" id="IPR048328">
    <property type="entry name" value="Dyp_perox_C"/>
</dbReference>
<comment type="caution">
    <text evidence="12">The sequence shown here is derived from an EMBL/GenBank/DDBJ whole genome shotgun (WGS) entry which is preliminary data.</text>
</comment>
<dbReference type="SUPFAM" id="SSF54909">
    <property type="entry name" value="Dimeric alpha+beta barrel"/>
    <property type="match status" value="1"/>
</dbReference>
<evidence type="ECO:0000256" key="6">
    <source>
        <dbReference type="ARBA" id="ARBA00023002"/>
    </source>
</evidence>
<dbReference type="PROSITE" id="PS51404">
    <property type="entry name" value="DYP_PEROXIDASE"/>
    <property type="match status" value="1"/>
</dbReference>
<dbReference type="InterPro" id="IPR006314">
    <property type="entry name" value="Dyp_peroxidase"/>
</dbReference>
<keyword evidence="13" id="KW-1185">Reference proteome</keyword>
<sequence length="499" mass="52348">MKLSINLVSTVVLFSGLASAANSRRAPTPRRASSLLINPDAFPDLPTVQAATAAADAAGLNLDDIQGDVLIGMKKNQELFYFFSIADAVDFKPKLASDIVPLITTTTQLLDVSTEPTTLVNIAFSQSGLTTLNVTDALGDSAFTGGQFKDLKTLGDPGSTNWVPEFAGTGIHGVLLFASDTVDNINTAVAGLEAALGDSITKVYSLQAAARPGSEAGHEHFGFLDGISNPAITGFTANPMPGQSVLNAGAILVGETGDTVTTRPAWAKDGSFLVFRQLEQLVPEFNKFLTDNPIVEDGLTAQQGSDLLGARMVGRWKSGAPIDLAPLFDDPALGADPTRNNNFTFAHADSVLATNQTRCPFSAHIRKTRPRADLGTPEETVHHIMRAGIPYGPEVSDAEAASSTTSTERGLAFVAYQSNIANGFRFLQQTWANSANFVHAGVGVDPVIGALAGAQRVVTGLDPTDSTKATTLTTDFVVSRGGEYFFSPSLSALASTLSV</sequence>
<keyword evidence="2 12" id="KW-0575">Peroxidase</keyword>
<feature type="chain" id="PRO_5041944426" evidence="9">
    <location>
        <begin position="21"/>
        <end position="499"/>
    </location>
</feature>
<feature type="signal peptide" evidence="9">
    <location>
        <begin position="1"/>
        <end position="20"/>
    </location>
</feature>
<keyword evidence="4" id="KW-0479">Metal-binding</keyword>
<dbReference type="GO" id="GO:0005829">
    <property type="term" value="C:cytosol"/>
    <property type="evidence" value="ECO:0007669"/>
    <property type="project" value="TreeGrafter"/>
</dbReference>
<evidence type="ECO:0000256" key="2">
    <source>
        <dbReference type="ARBA" id="ARBA00022559"/>
    </source>
</evidence>
<evidence type="ECO:0000256" key="4">
    <source>
        <dbReference type="ARBA" id="ARBA00022723"/>
    </source>
</evidence>
<proteinExistence type="inferred from homology"/>
<keyword evidence="6" id="KW-0560">Oxidoreductase</keyword>
<dbReference type="PANTHER" id="PTHR30521">
    <property type="entry name" value="DEFERROCHELATASE/PEROXIDASE"/>
    <property type="match status" value="1"/>
</dbReference>
<evidence type="ECO:0000313" key="13">
    <source>
        <dbReference type="Proteomes" id="UP001218218"/>
    </source>
</evidence>
<name>A0AAD6ZGY7_9AGAR</name>
<dbReference type="InterPro" id="IPR049509">
    <property type="entry name" value="DyP_N"/>
</dbReference>
<accession>A0AAD6ZGY7</accession>
<dbReference type="Proteomes" id="UP001218218">
    <property type="component" value="Unassembled WGS sequence"/>
</dbReference>
<keyword evidence="5 9" id="KW-0732">Signal</keyword>
<evidence type="ECO:0000256" key="3">
    <source>
        <dbReference type="ARBA" id="ARBA00022617"/>
    </source>
</evidence>
<evidence type="ECO:0000256" key="9">
    <source>
        <dbReference type="SAM" id="SignalP"/>
    </source>
</evidence>
<dbReference type="NCBIfam" id="TIGR01413">
    <property type="entry name" value="Dyp_perox_fam"/>
    <property type="match status" value="1"/>
</dbReference>
<dbReference type="GO" id="GO:0004601">
    <property type="term" value="F:peroxidase activity"/>
    <property type="evidence" value="ECO:0007669"/>
    <property type="project" value="UniProtKB-KW"/>
</dbReference>
<keyword evidence="7" id="KW-0408">Iron</keyword>
<dbReference type="Pfam" id="PF20628">
    <property type="entry name" value="Dyp_perox_C"/>
    <property type="match status" value="1"/>
</dbReference>
<feature type="domain" description="DyP dimeric alpha+beta barrel" evidence="11">
    <location>
        <begin position="64"/>
        <end position="212"/>
    </location>
</feature>
<evidence type="ECO:0000256" key="7">
    <source>
        <dbReference type="ARBA" id="ARBA00023004"/>
    </source>
</evidence>
<dbReference type="GO" id="GO:0020037">
    <property type="term" value="F:heme binding"/>
    <property type="evidence" value="ECO:0007669"/>
    <property type="project" value="InterPro"/>
</dbReference>
<keyword evidence="3" id="KW-0349">Heme</keyword>
<protein>
    <submittedName>
        <fullName evidence="12">Fungal peroxidase</fullName>
    </submittedName>
</protein>
<evidence type="ECO:0000259" key="11">
    <source>
        <dbReference type="Pfam" id="PF21105"/>
    </source>
</evidence>
<dbReference type="InterPro" id="IPR011008">
    <property type="entry name" value="Dimeric_a/b-barrel"/>
</dbReference>
<evidence type="ECO:0000313" key="12">
    <source>
        <dbReference type="EMBL" id="KAJ7322887.1"/>
    </source>
</evidence>
<gene>
    <name evidence="12" type="ORF">DFH08DRAFT_926420</name>
</gene>
<dbReference type="Pfam" id="PF21105">
    <property type="entry name" value="DyP_N"/>
    <property type="match status" value="1"/>
</dbReference>
<evidence type="ECO:0000256" key="1">
    <source>
        <dbReference type="ARBA" id="ARBA00001970"/>
    </source>
</evidence>